<gene>
    <name evidence="1" type="ORF">F4X14_07270</name>
</gene>
<dbReference type="Pfam" id="PF13267">
    <property type="entry name" value="DUF4058"/>
    <property type="match status" value="1"/>
</dbReference>
<dbReference type="InterPro" id="IPR025132">
    <property type="entry name" value="DUF4058"/>
</dbReference>
<accession>A0A6B1D5J6</accession>
<dbReference type="EMBL" id="VXMH01000033">
    <property type="protein sequence ID" value="MYC94755.1"/>
    <property type="molecule type" value="Genomic_DNA"/>
</dbReference>
<sequence length="265" mass="30292">MPSPFPGMDPYLEHGARWPDLHQRLIAYSSEILQPQLRPKYIARIDERIELKPYGKELIPDVLVVEPPRQLSETQIAYDSQVADEPQTIRLLDDERRVPYIQVVNVASGEVVTLIEALSPANKIGRGRDQYFEKQDKILDTPVNLVEIDLLSRPTATYARCFELNSPHDWRYNICISRPQRRTSVEVYAIPLRDRLPRCKIPLLPEDDDAVVDLNAVLARCYEVGGYDLLLDYSKPPPVSLSKAEEEWLKALLLEKGLRTAPAPQ</sequence>
<proteinExistence type="predicted"/>
<name>A0A6B1D5J6_9CHLR</name>
<evidence type="ECO:0000313" key="1">
    <source>
        <dbReference type="EMBL" id="MYC94755.1"/>
    </source>
</evidence>
<protein>
    <submittedName>
        <fullName evidence="1">DUF4058 family protein</fullName>
    </submittedName>
</protein>
<comment type="caution">
    <text evidence="1">The sequence shown here is derived from an EMBL/GenBank/DDBJ whole genome shotgun (WGS) entry which is preliminary data.</text>
</comment>
<dbReference type="AlphaFoldDB" id="A0A6B1D5J6"/>
<organism evidence="1">
    <name type="scientific">Caldilineaceae bacterium SB0661_bin_32</name>
    <dbReference type="NCBI Taxonomy" id="2605255"/>
    <lineage>
        <taxon>Bacteria</taxon>
        <taxon>Bacillati</taxon>
        <taxon>Chloroflexota</taxon>
        <taxon>Caldilineae</taxon>
        <taxon>Caldilineales</taxon>
        <taxon>Caldilineaceae</taxon>
    </lineage>
</organism>
<reference evidence="1" key="1">
    <citation type="submission" date="2019-09" db="EMBL/GenBank/DDBJ databases">
        <title>Characterisation of the sponge microbiome using genome-centric metagenomics.</title>
        <authorList>
            <person name="Engelberts J.P."/>
            <person name="Robbins S.J."/>
            <person name="De Goeij J.M."/>
            <person name="Aranda M."/>
            <person name="Bell S.C."/>
            <person name="Webster N.S."/>
        </authorList>
    </citation>
    <scope>NUCLEOTIDE SEQUENCE</scope>
    <source>
        <strain evidence="1">SB0661_bin_32</strain>
    </source>
</reference>